<dbReference type="Proteomes" id="UP001150238">
    <property type="component" value="Unassembled WGS sequence"/>
</dbReference>
<organism evidence="2 3">
    <name type="scientific">Lentinula lateritia</name>
    <dbReference type="NCBI Taxonomy" id="40482"/>
    <lineage>
        <taxon>Eukaryota</taxon>
        <taxon>Fungi</taxon>
        <taxon>Dikarya</taxon>
        <taxon>Basidiomycota</taxon>
        <taxon>Agaricomycotina</taxon>
        <taxon>Agaricomycetes</taxon>
        <taxon>Agaricomycetidae</taxon>
        <taxon>Agaricales</taxon>
        <taxon>Marasmiineae</taxon>
        <taxon>Omphalotaceae</taxon>
        <taxon>Lentinula</taxon>
    </lineage>
</organism>
<reference evidence="2" key="1">
    <citation type="submission" date="2022-08" db="EMBL/GenBank/DDBJ databases">
        <authorList>
            <consortium name="DOE Joint Genome Institute"/>
            <person name="Min B."/>
            <person name="Riley R."/>
            <person name="Sierra-Patev S."/>
            <person name="Naranjo-Ortiz M."/>
            <person name="Looney B."/>
            <person name="Konkel Z."/>
            <person name="Slot J.C."/>
            <person name="Sakamoto Y."/>
            <person name="Steenwyk J.L."/>
            <person name="Rokas A."/>
            <person name="Carro J."/>
            <person name="Camarero S."/>
            <person name="Ferreira P."/>
            <person name="Molpeceres G."/>
            <person name="Ruiz-Duenas F.J."/>
            <person name="Serrano A."/>
            <person name="Henrissat B."/>
            <person name="Drula E."/>
            <person name="Hughes K.W."/>
            <person name="Mata J.L."/>
            <person name="Ishikawa N.K."/>
            <person name="Vargas-Isla R."/>
            <person name="Ushijima S."/>
            <person name="Smith C.A."/>
            <person name="Ahrendt S."/>
            <person name="Andreopoulos W."/>
            <person name="He G."/>
            <person name="Labutti K."/>
            <person name="Lipzen A."/>
            <person name="Ng V."/>
            <person name="Sandor L."/>
            <person name="Barry K."/>
            <person name="Martinez A.T."/>
            <person name="Xiao Y."/>
            <person name="Gibbons J.G."/>
            <person name="Terashima K."/>
            <person name="Hibbett D.S."/>
            <person name="Grigoriev I.V."/>
        </authorList>
    </citation>
    <scope>NUCLEOTIDE SEQUENCE</scope>
    <source>
        <strain evidence="2">Sp2 HRB7682 ss15</strain>
    </source>
</reference>
<evidence type="ECO:0000313" key="2">
    <source>
        <dbReference type="EMBL" id="KAJ4486696.1"/>
    </source>
</evidence>
<proteinExistence type="predicted"/>
<feature type="region of interest" description="Disordered" evidence="1">
    <location>
        <begin position="582"/>
        <end position="706"/>
    </location>
</feature>
<feature type="compositionally biased region" description="Basic and acidic residues" evidence="1">
    <location>
        <begin position="644"/>
        <end position="658"/>
    </location>
</feature>
<feature type="compositionally biased region" description="Low complexity" evidence="1">
    <location>
        <begin position="1309"/>
        <end position="1326"/>
    </location>
</feature>
<feature type="region of interest" description="Disordered" evidence="1">
    <location>
        <begin position="1237"/>
        <end position="1333"/>
    </location>
</feature>
<feature type="region of interest" description="Disordered" evidence="1">
    <location>
        <begin position="344"/>
        <end position="375"/>
    </location>
</feature>
<evidence type="ECO:0000313" key="3">
    <source>
        <dbReference type="Proteomes" id="UP001150238"/>
    </source>
</evidence>
<dbReference type="EMBL" id="JANVFS010000010">
    <property type="protein sequence ID" value="KAJ4486696.1"/>
    <property type="molecule type" value="Genomic_DNA"/>
</dbReference>
<protein>
    <submittedName>
        <fullName evidence="2">Uncharacterized protein</fullName>
    </submittedName>
</protein>
<evidence type="ECO:0000256" key="1">
    <source>
        <dbReference type="SAM" id="MobiDB-lite"/>
    </source>
</evidence>
<reference evidence="2" key="2">
    <citation type="journal article" date="2023" name="Proc. Natl. Acad. Sci. U.S.A.">
        <title>A global phylogenomic analysis of the shiitake genus Lentinula.</title>
        <authorList>
            <person name="Sierra-Patev S."/>
            <person name="Min B."/>
            <person name="Naranjo-Ortiz M."/>
            <person name="Looney B."/>
            <person name="Konkel Z."/>
            <person name="Slot J.C."/>
            <person name="Sakamoto Y."/>
            <person name="Steenwyk J.L."/>
            <person name="Rokas A."/>
            <person name="Carro J."/>
            <person name="Camarero S."/>
            <person name="Ferreira P."/>
            <person name="Molpeceres G."/>
            <person name="Ruiz-Duenas F.J."/>
            <person name="Serrano A."/>
            <person name="Henrissat B."/>
            <person name="Drula E."/>
            <person name="Hughes K.W."/>
            <person name="Mata J.L."/>
            <person name="Ishikawa N.K."/>
            <person name="Vargas-Isla R."/>
            <person name="Ushijima S."/>
            <person name="Smith C.A."/>
            <person name="Donoghue J."/>
            <person name="Ahrendt S."/>
            <person name="Andreopoulos W."/>
            <person name="He G."/>
            <person name="LaButti K."/>
            <person name="Lipzen A."/>
            <person name="Ng V."/>
            <person name="Riley R."/>
            <person name="Sandor L."/>
            <person name="Barry K."/>
            <person name="Martinez A.T."/>
            <person name="Xiao Y."/>
            <person name="Gibbons J.G."/>
            <person name="Terashima K."/>
            <person name="Grigoriev I.V."/>
            <person name="Hibbett D."/>
        </authorList>
    </citation>
    <scope>NUCLEOTIDE SEQUENCE</scope>
    <source>
        <strain evidence="2">Sp2 HRB7682 ss15</strain>
    </source>
</reference>
<feature type="compositionally biased region" description="Polar residues" evidence="1">
    <location>
        <begin position="903"/>
        <end position="945"/>
    </location>
</feature>
<feature type="compositionally biased region" description="Basic and acidic residues" evidence="1">
    <location>
        <begin position="585"/>
        <end position="607"/>
    </location>
</feature>
<gene>
    <name evidence="2" type="ORF">C8J55DRAFT_23265</name>
</gene>
<feature type="region of interest" description="Disordered" evidence="1">
    <location>
        <begin position="66"/>
        <end position="121"/>
    </location>
</feature>
<feature type="compositionally biased region" description="Polar residues" evidence="1">
    <location>
        <begin position="1248"/>
        <end position="1261"/>
    </location>
</feature>
<feature type="compositionally biased region" description="Low complexity" evidence="1">
    <location>
        <begin position="1004"/>
        <end position="1015"/>
    </location>
</feature>
<feature type="region of interest" description="Disordered" evidence="1">
    <location>
        <begin position="279"/>
        <end position="300"/>
    </location>
</feature>
<feature type="region of interest" description="Disordered" evidence="1">
    <location>
        <begin position="824"/>
        <end position="846"/>
    </location>
</feature>
<feature type="compositionally biased region" description="Low complexity" evidence="1">
    <location>
        <begin position="72"/>
        <end position="82"/>
    </location>
</feature>
<name>A0A9W9DUG0_9AGAR</name>
<comment type="caution">
    <text evidence="2">The sequence shown here is derived from an EMBL/GenBank/DDBJ whole genome shotgun (WGS) entry which is preliminary data.</text>
</comment>
<feature type="compositionally biased region" description="Polar residues" evidence="1">
    <location>
        <begin position="983"/>
        <end position="995"/>
    </location>
</feature>
<feature type="region of interest" description="Disordered" evidence="1">
    <location>
        <begin position="1122"/>
        <end position="1196"/>
    </location>
</feature>
<feature type="region of interest" description="Disordered" evidence="1">
    <location>
        <begin position="153"/>
        <end position="181"/>
    </location>
</feature>
<feature type="compositionally biased region" description="Polar residues" evidence="1">
    <location>
        <begin position="693"/>
        <end position="706"/>
    </location>
</feature>
<feature type="region of interest" description="Disordered" evidence="1">
    <location>
        <begin position="417"/>
        <end position="462"/>
    </location>
</feature>
<feature type="compositionally biased region" description="Low complexity" evidence="1">
    <location>
        <begin position="1268"/>
        <end position="1285"/>
    </location>
</feature>
<feature type="region of interest" description="Disordered" evidence="1">
    <location>
        <begin position="900"/>
        <end position="1033"/>
    </location>
</feature>
<sequence>MAGPMSIPIHSRPLDPLLLEDGLVSGLSNMSSVGFGKSPESAMVDEIFNNPDVWSIQFDEERNADSASAVDSGLNSGSSMSSILRKGSAQNEGGESRNVVHISGSSTKKRRPNSARVPEGYHLKRRSKLQLEAFTLRPFESRHRVMPYLSSASSMSDSSSIASSTPSLNSSLPTISDEDSLRSNLKSVKAPVKWRGMQDIDEGSLSLVALMESSNNISPEAGERMSILWSHQNIFRALPTPKDVEYTFREGSPSSSQPSAESIGSTMHAVTRAFPLLETQGDSSQPGVMKPRRNVPPLTISTTTRTTTTTITQVVTIQSPAKSSPASITVVSASATWSILELYGDSPKPSPKLPKLPKTSGHLDRSFKPSDLQFPSRPRLLPKSAFASNFPSGQLQSQLTSRIVELPANFVNPDLKPKLKGASSQMKSDVVKKDAALSGSRKNGKVRPLPQVPRDHSPPPPVPMIPFKVTSPPTTMIVSAAVGASNSSFASLPSDSESRLTLGHPSASPFPRPHEAHSDVAPPEATPRTKKSALRTRMPPPPPLPLDSPLPALPANAIHELQAPVEGLKIIEPLAIPIIQQSKAPENKADEMKETGKANGAKMEEKVSILPAPTQSNEKEQTAGAPARPSRTNVISPLPSPLLERLHALESLPGKKELLSPPAISRHKPSASEPLPGSTDLNSPSPGPKRGLQKSSSISSMPRLTSTAYLPDASTLAKRLREDSATRIRPPLESDLHIIITGPEVQENVEQAPSVESKASGTREVEASLTSARFTDSFPVSVSTPLVLNKDYMKIDIAQVSSSGFPLYSQSVGGKVDFPTVDRIPSPFRVTNPRQQSPAPKMSTPREAFLPTHRKGVSMSSGDARPAVKVHNKSSSVGSFRIPVVEHPFPDVATLAKRLASRKNPTGSLSSFKGKTSDKNLSNYRPHVSSSASDSLIPRQQQKEGSNLLLKHTVLKSSSESNEKDRNQVPPSAVPRPSHKKNASTSALHQKNDAGSRSIKKVSSHSSLSPGTLSLAPNLAGRSRNGSLSMRRPIIHDVPLPDARVLAQRMKAPSAHSSRPYGEVSDAFTPFTISADVASALPQTRLNQGSSTEDRILLAAPEPVALTASWILQPSKQSTESVSPLQANSVPNNDLFTESNKEASKAVSKRSRSVSGARTAKAPLPSLPPHVVRGSPVLPVPNSDSVSRTPSPGPSILIRSKVASPAPSTMHVRFHSINKHPVPAVAVPIVKAELEKSLDRSESHRGRQSSNTKVVSPQGRSASVLPPSRETTSSRRSVSVAASSRNHPLPPLPITPAEGYSSDSPVSAGSRGRVSPFPSRPVSRSSTITTSLF</sequence>
<accession>A0A9W9DUG0</accession>
<feature type="compositionally biased region" description="Polar residues" evidence="1">
    <location>
        <begin position="1122"/>
        <end position="1138"/>
    </location>
</feature>
<feature type="compositionally biased region" description="Low complexity" evidence="1">
    <location>
        <begin position="153"/>
        <end position="175"/>
    </location>
</feature>
<feature type="region of interest" description="Disordered" evidence="1">
    <location>
        <begin position="487"/>
        <end position="546"/>
    </location>
</feature>